<evidence type="ECO:0000313" key="3">
    <source>
        <dbReference type="Proteomes" id="UP000265520"/>
    </source>
</evidence>
<evidence type="ECO:0000256" key="1">
    <source>
        <dbReference type="SAM" id="Phobius"/>
    </source>
</evidence>
<keyword evidence="1" id="KW-1133">Transmembrane helix</keyword>
<keyword evidence="1" id="KW-0812">Transmembrane</keyword>
<name>A0A392MXA5_9FABA</name>
<evidence type="ECO:0000313" key="2">
    <source>
        <dbReference type="EMBL" id="MCH90894.1"/>
    </source>
</evidence>
<protein>
    <submittedName>
        <fullName evidence="2">Putative ribonuclease H protein</fullName>
    </submittedName>
</protein>
<proteinExistence type="predicted"/>
<sequence>MGSAEEGGWFGTNICNVLGDGKHIGFWEEKWIGMEALRALFPSLFCKSTQQDGLISTMGNWISNNWIWKFEWTETLTDTEIVLVDDLQQLLEQYKLNIDSSDRRNSVSRRRRILTMLCLTVVSLYKFGNTFLGGWDQGS</sequence>
<dbReference type="AlphaFoldDB" id="A0A392MXA5"/>
<feature type="transmembrane region" description="Helical" evidence="1">
    <location>
        <begin position="113"/>
        <end position="135"/>
    </location>
</feature>
<comment type="caution">
    <text evidence="2">The sequence shown here is derived from an EMBL/GenBank/DDBJ whole genome shotgun (WGS) entry which is preliminary data.</text>
</comment>
<keyword evidence="3" id="KW-1185">Reference proteome</keyword>
<dbReference type="Proteomes" id="UP000265520">
    <property type="component" value="Unassembled WGS sequence"/>
</dbReference>
<gene>
    <name evidence="2" type="ORF">A2U01_0011817</name>
</gene>
<reference evidence="2 3" key="1">
    <citation type="journal article" date="2018" name="Front. Plant Sci.">
        <title>Red Clover (Trifolium pratense) and Zigzag Clover (T. medium) - A Picture of Genomic Similarities and Differences.</title>
        <authorList>
            <person name="Dluhosova J."/>
            <person name="Istvanek J."/>
            <person name="Nedelnik J."/>
            <person name="Repkova J."/>
        </authorList>
    </citation>
    <scope>NUCLEOTIDE SEQUENCE [LARGE SCALE GENOMIC DNA]</scope>
    <source>
        <strain evidence="3">cv. 10/8</strain>
        <tissue evidence="2">Leaf</tissue>
    </source>
</reference>
<organism evidence="2 3">
    <name type="scientific">Trifolium medium</name>
    <dbReference type="NCBI Taxonomy" id="97028"/>
    <lineage>
        <taxon>Eukaryota</taxon>
        <taxon>Viridiplantae</taxon>
        <taxon>Streptophyta</taxon>
        <taxon>Embryophyta</taxon>
        <taxon>Tracheophyta</taxon>
        <taxon>Spermatophyta</taxon>
        <taxon>Magnoliopsida</taxon>
        <taxon>eudicotyledons</taxon>
        <taxon>Gunneridae</taxon>
        <taxon>Pentapetalae</taxon>
        <taxon>rosids</taxon>
        <taxon>fabids</taxon>
        <taxon>Fabales</taxon>
        <taxon>Fabaceae</taxon>
        <taxon>Papilionoideae</taxon>
        <taxon>50 kb inversion clade</taxon>
        <taxon>NPAAA clade</taxon>
        <taxon>Hologalegina</taxon>
        <taxon>IRL clade</taxon>
        <taxon>Trifolieae</taxon>
        <taxon>Trifolium</taxon>
    </lineage>
</organism>
<dbReference type="EMBL" id="LXQA010019279">
    <property type="protein sequence ID" value="MCH90894.1"/>
    <property type="molecule type" value="Genomic_DNA"/>
</dbReference>
<accession>A0A392MXA5</accession>
<keyword evidence="1" id="KW-0472">Membrane</keyword>